<sequence length="44" mass="4858">MKYRLAMITDSADLARVDACLAEQIHHGIGKKMAEAVIKFANLL</sequence>
<protein>
    <submittedName>
        <fullName evidence="1">Uncharacterized protein</fullName>
    </submittedName>
</protein>
<dbReference type="AlphaFoldDB" id="Q7MNL6"/>
<dbReference type="EMBL" id="BA000037">
    <property type="protein sequence ID" value="BAC93463.1"/>
    <property type="molecule type" value="Genomic_DNA"/>
</dbReference>
<gene>
    <name evidence="1" type="ordered locus">VV0698</name>
</gene>
<accession>Q7MNL6</accession>
<organism evidence="1 2">
    <name type="scientific">Vibrio vulnificus (strain YJ016)</name>
    <dbReference type="NCBI Taxonomy" id="196600"/>
    <lineage>
        <taxon>Bacteria</taxon>
        <taxon>Pseudomonadati</taxon>
        <taxon>Pseudomonadota</taxon>
        <taxon>Gammaproteobacteria</taxon>
        <taxon>Vibrionales</taxon>
        <taxon>Vibrionaceae</taxon>
        <taxon>Vibrio</taxon>
    </lineage>
</organism>
<dbReference type="KEGG" id="vvy:VV0698"/>
<proteinExistence type="predicted"/>
<reference evidence="1 2" key="1">
    <citation type="journal article" date="2003" name="Genome Res.">
        <title>Comparative genome analysis of Vibrio vulnificus, a marine pathogen.</title>
        <authorList>
            <person name="Chen C.Y."/>
            <person name="Wu K.M."/>
            <person name="Chang Y.C."/>
            <person name="Chang C.H."/>
            <person name="Tsai H.C."/>
            <person name="Liao T.L."/>
            <person name="Liu Y.M."/>
            <person name="Chen H.J."/>
            <person name="Shen A.B."/>
            <person name="Li J.C."/>
            <person name="Su T.L."/>
            <person name="Shao C.P."/>
            <person name="Lee C.T."/>
            <person name="Hor L.I."/>
            <person name="Tsai S.F."/>
        </authorList>
    </citation>
    <scope>NUCLEOTIDE SEQUENCE [LARGE SCALE GENOMIC DNA]</scope>
    <source>
        <strain evidence="1 2">YJ016</strain>
    </source>
</reference>
<name>Q7MNL6_VIBVY</name>
<evidence type="ECO:0000313" key="2">
    <source>
        <dbReference type="Proteomes" id="UP000002675"/>
    </source>
</evidence>
<evidence type="ECO:0000313" key="1">
    <source>
        <dbReference type="EMBL" id="BAC93463.1"/>
    </source>
</evidence>
<dbReference type="Proteomes" id="UP000002675">
    <property type="component" value="Chromosome I"/>
</dbReference>
<dbReference type="HOGENOM" id="CLU_3223815_0_0_6"/>